<feature type="transmembrane region" description="Helical" evidence="6">
    <location>
        <begin position="135"/>
        <end position="153"/>
    </location>
</feature>
<evidence type="ECO:0000313" key="9">
    <source>
        <dbReference type="EMBL" id="WVW78578.1"/>
    </source>
</evidence>
<reference evidence="9" key="4">
    <citation type="submission" date="2024-02" db="EMBL/GenBank/DDBJ databases">
        <title>Comparative genomics of Cryptococcus and Kwoniella reveals pathogenesis evolution and contrasting modes of karyotype evolution via chromosome fusion or intercentromeric recombination.</title>
        <authorList>
            <person name="Coelho M.A."/>
            <person name="David-Palma M."/>
            <person name="Shea T."/>
            <person name="Bowers K."/>
            <person name="McGinley-Smith S."/>
            <person name="Mohammad A.W."/>
            <person name="Gnirke A."/>
            <person name="Yurkov A.M."/>
            <person name="Nowrousian M."/>
            <person name="Sun S."/>
            <person name="Cuomo C.A."/>
            <person name="Heitman J."/>
        </authorList>
    </citation>
    <scope>NUCLEOTIDE SEQUENCE</scope>
    <source>
        <strain evidence="9">CBS 10118</strain>
    </source>
</reference>
<feature type="transmembrane region" description="Helical" evidence="6">
    <location>
        <begin position="293"/>
        <end position="318"/>
    </location>
</feature>
<organism evidence="8">
    <name type="scientific">Kwoniella bestiolae CBS 10118</name>
    <dbReference type="NCBI Taxonomy" id="1296100"/>
    <lineage>
        <taxon>Eukaryota</taxon>
        <taxon>Fungi</taxon>
        <taxon>Dikarya</taxon>
        <taxon>Basidiomycota</taxon>
        <taxon>Agaricomycotina</taxon>
        <taxon>Tremellomycetes</taxon>
        <taxon>Tremellales</taxon>
        <taxon>Cryptococcaceae</taxon>
        <taxon>Kwoniella</taxon>
    </lineage>
</organism>
<protein>
    <submittedName>
        <fullName evidence="8">Aflatoxin efflux pump AFLT</fullName>
    </submittedName>
</protein>
<dbReference type="Pfam" id="PF07690">
    <property type="entry name" value="MFS_1"/>
    <property type="match status" value="1"/>
</dbReference>
<dbReference type="GeneID" id="30208307"/>
<sequence>MATPSNMPSPTTTVHSQTDHHRLSSESTKHPIPNADVVSNPNGDGLPHTETTSSHVSSNLEKGTNGTDKPKKEKKAHAPPEGHSGVHAPMELPKWRFWAIFVSLMVCIFLFALDQLIVATAIPKITAEFNSLTKLSWLASGFFLTLLGFNLLYAQWMNIFPSKHVMMFAVFIFEIGSLVCGVAPSMDVLILGRAIAGLGAAGIFSGGMVIIAEMTSLHNRAQYFALFGVCFAIASVIGPLLGGAFADHVSWRWCFYINLPFGGLAMAAIAVFQPSRPPLGREKTYQGYSKDMFWKVVRCDWGGMIIAMGWAICFILFTQWGGVTKKWSDGSVIACIVLSAVLVPVFVVYEMFIGTDQQMFKLRLLKRRNVIGASTVCFCVFGVFMILVYYLSITYQAVYHTSATSAGVKLLPLILLQVAALIISSRIIPKIGRFKPVIVCGPILLCIASGLFYTIKPTTPMAHLYGFQVILGVGIGCCLQNVMVSVQHELRREPWLISLGTGLTVFVGFAGRIVALSMGGSVFESMIQRHLRSSVPGITEPIVMAVVNDATAVWTYVPDEMRPAVLQAYTKTLSQVYIIGLPLSVIALIGALILKNDKIATKEEEEAAKSSAKEKEALEAKREEEIAVGTAHAGDAAPAVESSVLGDREVDGAAVLAEKEGRSAV</sequence>
<reference evidence="8" key="3">
    <citation type="submission" date="2014-01" db="EMBL/GenBank/DDBJ databases">
        <title>Evolution of pathogenesis and genome organization in the Tremellales.</title>
        <authorList>
            <person name="Cuomo C."/>
            <person name="Litvintseva A."/>
            <person name="Heitman J."/>
            <person name="Chen Y."/>
            <person name="Sun S."/>
            <person name="Springer D."/>
            <person name="Dromer F."/>
            <person name="Young S."/>
            <person name="Zeng Q."/>
            <person name="Chapman S."/>
            <person name="Gujja S."/>
            <person name="Saif S."/>
            <person name="Birren B."/>
        </authorList>
    </citation>
    <scope>NUCLEOTIDE SEQUENCE</scope>
    <source>
        <strain evidence="8">CBS 10118</strain>
    </source>
</reference>
<dbReference type="STRING" id="1296100.A0A1B9G5B4"/>
<dbReference type="PROSITE" id="PS50850">
    <property type="entry name" value="MFS"/>
    <property type="match status" value="1"/>
</dbReference>
<dbReference type="InterPro" id="IPR036259">
    <property type="entry name" value="MFS_trans_sf"/>
</dbReference>
<feature type="transmembrane region" description="Helical" evidence="6">
    <location>
        <begin position="97"/>
        <end position="123"/>
    </location>
</feature>
<feature type="region of interest" description="Disordered" evidence="5">
    <location>
        <begin position="605"/>
        <end position="645"/>
    </location>
</feature>
<evidence type="ECO:0000256" key="3">
    <source>
        <dbReference type="ARBA" id="ARBA00022989"/>
    </source>
</evidence>
<feature type="transmembrane region" description="Helical" evidence="6">
    <location>
        <begin position="190"/>
        <end position="211"/>
    </location>
</feature>
<evidence type="ECO:0000256" key="2">
    <source>
        <dbReference type="ARBA" id="ARBA00022692"/>
    </source>
</evidence>
<evidence type="ECO:0000259" key="7">
    <source>
        <dbReference type="PROSITE" id="PS50850"/>
    </source>
</evidence>
<feature type="transmembrane region" description="Helical" evidence="6">
    <location>
        <begin position="223"/>
        <end position="244"/>
    </location>
</feature>
<feature type="transmembrane region" description="Helical" evidence="6">
    <location>
        <begin position="495"/>
        <end position="515"/>
    </location>
</feature>
<feature type="transmembrane region" description="Helical" evidence="6">
    <location>
        <begin position="250"/>
        <end position="272"/>
    </location>
</feature>
<gene>
    <name evidence="8" type="ORF">I302_03908</name>
    <name evidence="9" type="ORF">I302_100534</name>
</gene>
<evidence type="ECO:0000313" key="8">
    <source>
        <dbReference type="EMBL" id="OCF26229.1"/>
    </source>
</evidence>
<feature type="compositionally biased region" description="Basic and acidic residues" evidence="5">
    <location>
        <begin position="605"/>
        <end position="625"/>
    </location>
</feature>
<dbReference type="InterPro" id="IPR011701">
    <property type="entry name" value="MFS"/>
</dbReference>
<dbReference type="EMBL" id="KI894020">
    <property type="protein sequence ID" value="OCF26229.1"/>
    <property type="molecule type" value="Genomic_DNA"/>
</dbReference>
<dbReference type="Proteomes" id="UP000092730">
    <property type="component" value="Chromosome 1"/>
</dbReference>
<dbReference type="AlphaFoldDB" id="A0A1B9G5B4"/>
<dbReference type="InterPro" id="IPR020846">
    <property type="entry name" value="MFS_dom"/>
</dbReference>
<evidence type="ECO:0000256" key="5">
    <source>
        <dbReference type="SAM" id="MobiDB-lite"/>
    </source>
</evidence>
<dbReference type="RefSeq" id="XP_019047299.1">
    <property type="nucleotide sequence ID" value="XM_019190551.1"/>
</dbReference>
<dbReference type="SUPFAM" id="SSF103473">
    <property type="entry name" value="MFS general substrate transporter"/>
    <property type="match status" value="2"/>
</dbReference>
<evidence type="ECO:0000313" key="10">
    <source>
        <dbReference type="Proteomes" id="UP000092730"/>
    </source>
</evidence>
<feature type="transmembrane region" description="Helical" evidence="6">
    <location>
        <begin position="576"/>
        <end position="594"/>
    </location>
</feature>
<feature type="transmembrane region" description="Helical" evidence="6">
    <location>
        <begin position="370"/>
        <end position="391"/>
    </location>
</feature>
<feature type="compositionally biased region" description="Basic and acidic residues" evidence="5">
    <location>
        <begin position="17"/>
        <end position="29"/>
    </location>
</feature>
<keyword evidence="10" id="KW-1185">Reference proteome</keyword>
<proteinExistence type="predicted"/>
<dbReference type="PRINTS" id="PR01036">
    <property type="entry name" value="TCRTETB"/>
</dbReference>
<comment type="subcellular location">
    <subcellularLocation>
        <location evidence="1">Membrane</location>
        <topology evidence="1">Multi-pass membrane protein</topology>
    </subcellularLocation>
</comment>
<feature type="compositionally biased region" description="Polar residues" evidence="5">
    <location>
        <begin position="49"/>
        <end position="67"/>
    </location>
</feature>
<dbReference type="VEuPathDB" id="FungiDB:I302_03908"/>
<name>A0A1B9G5B4_9TREE</name>
<feature type="transmembrane region" description="Helical" evidence="6">
    <location>
        <begin position="436"/>
        <end position="455"/>
    </location>
</feature>
<dbReference type="PANTHER" id="PTHR23501">
    <property type="entry name" value="MAJOR FACILITATOR SUPERFAMILY"/>
    <property type="match status" value="1"/>
</dbReference>
<feature type="transmembrane region" description="Helical" evidence="6">
    <location>
        <begin position="165"/>
        <end position="184"/>
    </location>
</feature>
<dbReference type="GO" id="GO:0005886">
    <property type="term" value="C:plasma membrane"/>
    <property type="evidence" value="ECO:0007669"/>
    <property type="project" value="TreeGrafter"/>
</dbReference>
<reference evidence="9" key="2">
    <citation type="submission" date="2013-07" db="EMBL/GenBank/DDBJ databases">
        <authorList>
            <consortium name="The Broad Institute Genome Sequencing Platform"/>
            <person name="Cuomo C."/>
            <person name="Litvintseva A."/>
            <person name="Chen Y."/>
            <person name="Heitman J."/>
            <person name="Sun S."/>
            <person name="Springer D."/>
            <person name="Dromer F."/>
            <person name="Young S.K."/>
            <person name="Zeng Q."/>
            <person name="Gargeya S."/>
            <person name="Fitzgerald M."/>
            <person name="Abouelleil A."/>
            <person name="Alvarado L."/>
            <person name="Berlin A.M."/>
            <person name="Chapman S.B."/>
            <person name="Dewar J."/>
            <person name="Goldberg J."/>
            <person name="Griggs A."/>
            <person name="Gujja S."/>
            <person name="Hansen M."/>
            <person name="Howarth C."/>
            <person name="Imamovic A."/>
            <person name="Larimer J."/>
            <person name="McCowan C."/>
            <person name="Murphy C."/>
            <person name="Pearson M."/>
            <person name="Priest M."/>
            <person name="Roberts A."/>
            <person name="Saif S."/>
            <person name="Shea T."/>
            <person name="Sykes S."/>
            <person name="Wortman J."/>
            <person name="Nusbaum C."/>
            <person name="Birren B."/>
        </authorList>
    </citation>
    <scope>NUCLEOTIDE SEQUENCE</scope>
    <source>
        <strain evidence="9">CBS 10118</strain>
    </source>
</reference>
<keyword evidence="3 6" id="KW-1133">Transmembrane helix</keyword>
<feature type="transmembrane region" description="Helical" evidence="6">
    <location>
        <begin position="403"/>
        <end position="424"/>
    </location>
</feature>
<dbReference type="KEGG" id="kbi:30208307"/>
<feature type="transmembrane region" description="Helical" evidence="6">
    <location>
        <begin position="330"/>
        <end position="349"/>
    </location>
</feature>
<dbReference type="GO" id="GO:0022857">
    <property type="term" value="F:transmembrane transporter activity"/>
    <property type="evidence" value="ECO:0007669"/>
    <property type="project" value="InterPro"/>
</dbReference>
<evidence type="ECO:0000256" key="6">
    <source>
        <dbReference type="SAM" id="Phobius"/>
    </source>
</evidence>
<accession>A0A1B9G5B4</accession>
<evidence type="ECO:0000256" key="1">
    <source>
        <dbReference type="ARBA" id="ARBA00004141"/>
    </source>
</evidence>
<feature type="compositionally biased region" description="Polar residues" evidence="5">
    <location>
        <begin position="1"/>
        <end position="16"/>
    </location>
</feature>
<dbReference type="EMBL" id="CP144541">
    <property type="protein sequence ID" value="WVW78578.1"/>
    <property type="molecule type" value="Genomic_DNA"/>
</dbReference>
<keyword evidence="4 6" id="KW-0472">Membrane</keyword>
<dbReference type="PANTHER" id="PTHR23501:SF198">
    <property type="entry name" value="AZOLE RESISTANCE PROTEIN 1-RELATED"/>
    <property type="match status" value="1"/>
</dbReference>
<reference evidence="8" key="1">
    <citation type="submission" date="2013-07" db="EMBL/GenBank/DDBJ databases">
        <title>The Genome Sequence of Cryptococcus bestiolae CBS10118.</title>
        <authorList>
            <consortium name="The Broad Institute Genome Sequencing Platform"/>
            <person name="Cuomo C."/>
            <person name="Litvintseva A."/>
            <person name="Chen Y."/>
            <person name="Heitman J."/>
            <person name="Sun S."/>
            <person name="Springer D."/>
            <person name="Dromer F."/>
            <person name="Young S.K."/>
            <person name="Zeng Q."/>
            <person name="Gargeya S."/>
            <person name="Fitzgerald M."/>
            <person name="Abouelleil A."/>
            <person name="Alvarado L."/>
            <person name="Berlin A.M."/>
            <person name="Chapman S.B."/>
            <person name="Dewar J."/>
            <person name="Goldberg J."/>
            <person name="Griggs A."/>
            <person name="Gujja S."/>
            <person name="Hansen M."/>
            <person name="Howarth C."/>
            <person name="Imamovic A."/>
            <person name="Larimer J."/>
            <person name="McCowan C."/>
            <person name="Murphy C."/>
            <person name="Pearson M."/>
            <person name="Priest M."/>
            <person name="Roberts A."/>
            <person name="Saif S."/>
            <person name="Shea T."/>
            <person name="Sykes S."/>
            <person name="Wortman J."/>
            <person name="Nusbaum C."/>
            <person name="Birren B."/>
        </authorList>
    </citation>
    <scope>NUCLEOTIDE SEQUENCE [LARGE SCALE GENOMIC DNA]</scope>
    <source>
        <strain evidence="8">CBS 10118</strain>
    </source>
</reference>
<feature type="transmembrane region" description="Helical" evidence="6">
    <location>
        <begin position="461"/>
        <end position="483"/>
    </location>
</feature>
<evidence type="ECO:0000256" key="4">
    <source>
        <dbReference type="ARBA" id="ARBA00023136"/>
    </source>
</evidence>
<dbReference type="OrthoDB" id="10021397at2759"/>
<feature type="compositionally biased region" description="Basic and acidic residues" evidence="5">
    <location>
        <begin position="68"/>
        <end position="80"/>
    </location>
</feature>
<dbReference type="CDD" id="cd17502">
    <property type="entry name" value="MFS_Azr1_MDR_like"/>
    <property type="match status" value="1"/>
</dbReference>
<feature type="domain" description="Major facilitator superfamily (MFS) profile" evidence="7">
    <location>
        <begin position="100"/>
        <end position="599"/>
    </location>
</feature>
<dbReference type="Gene3D" id="1.20.1720.10">
    <property type="entry name" value="Multidrug resistance protein D"/>
    <property type="match status" value="1"/>
</dbReference>
<feature type="region of interest" description="Disordered" evidence="5">
    <location>
        <begin position="1"/>
        <end position="85"/>
    </location>
</feature>
<dbReference type="Gene3D" id="1.20.1250.20">
    <property type="entry name" value="MFS general substrate transporter like domains"/>
    <property type="match status" value="1"/>
</dbReference>
<keyword evidence="2 6" id="KW-0812">Transmembrane</keyword>